<protein>
    <submittedName>
        <fullName evidence="2">Uncharacterized protein</fullName>
    </submittedName>
</protein>
<proteinExistence type="predicted"/>
<reference evidence="3" key="2">
    <citation type="submission" date="2015-01" db="EMBL/GenBank/DDBJ databases">
        <title>Evolutionary Origins and Diversification of the Mycorrhizal Mutualists.</title>
        <authorList>
            <consortium name="DOE Joint Genome Institute"/>
            <consortium name="Mycorrhizal Genomics Consortium"/>
            <person name="Kohler A."/>
            <person name="Kuo A."/>
            <person name="Nagy L.G."/>
            <person name="Floudas D."/>
            <person name="Copeland A."/>
            <person name="Barry K.W."/>
            <person name="Cichocki N."/>
            <person name="Veneault-Fourrey C."/>
            <person name="LaButti K."/>
            <person name="Lindquist E.A."/>
            <person name="Lipzen A."/>
            <person name="Lundell T."/>
            <person name="Morin E."/>
            <person name="Murat C."/>
            <person name="Riley R."/>
            <person name="Ohm R."/>
            <person name="Sun H."/>
            <person name="Tunlid A."/>
            <person name="Henrissat B."/>
            <person name="Grigoriev I.V."/>
            <person name="Hibbett D.S."/>
            <person name="Martin F."/>
        </authorList>
    </citation>
    <scope>NUCLEOTIDE SEQUENCE [LARGE SCALE GENOMIC DNA]</scope>
    <source>
        <strain evidence="3">Ve08.2h10</strain>
    </source>
</reference>
<gene>
    <name evidence="2" type="ORF">PAXRUDRAFT_825133</name>
</gene>
<feature type="compositionally biased region" description="Polar residues" evidence="1">
    <location>
        <begin position="111"/>
        <end position="122"/>
    </location>
</feature>
<dbReference type="InParanoid" id="A0A0D0E0Y8"/>
<organism evidence="2 3">
    <name type="scientific">Paxillus rubicundulus Ve08.2h10</name>
    <dbReference type="NCBI Taxonomy" id="930991"/>
    <lineage>
        <taxon>Eukaryota</taxon>
        <taxon>Fungi</taxon>
        <taxon>Dikarya</taxon>
        <taxon>Basidiomycota</taxon>
        <taxon>Agaricomycotina</taxon>
        <taxon>Agaricomycetes</taxon>
        <taxon>Agaricomycetidae</taxon>
        <taxon>Boletales</taxon>
        <taxon>Paxilineae</taxon>
        <taxon>Paxillaceae</taxon>
        <taxon>Paxillus</taxon>
    </lineage>
</organism>
<dbReference type="Proteomes" id="UP000054538">
    <property type="component" value="Unassembled WGS sequence"/>
</dbReference>
<dbReference type="OrthoDB" id="3187054at2759"/>
<dbReference type="EMBL" id="KN824945">
    <property type="protein sequence ID" value="KIK97241.1"/>
    <property type="molecule type" value="Genomic_DNA"/>
</dbReference>
<reference evidence="2 3" key="1">
    <citation type="submission" date="2014-04" db="EMBL/GenBank/DDBJ databases">
        <authorList>
            <consortium name="DOE Joint Genome Institute"/>
            <person name="Kuo A."/>
            <person name="Kohler A."/>
            <person name="Jargeat P."/>
            <person name="Nagy L.G."/>
            <person name="Floudas D."/>
            <person name="Copeland A."/>
            <person name="Barry K.W."/>
            <person name="Cichocki N."/>
            <person name="Veneault-Fourrey C."/>
            <person name="LaButti K."/>
            <person name="Lindquist E.A."/>
            <person name="Lipzen A."/>
            <person name="Lundell T."/>
            <person name="Morin E."/>
            <person name="Murat C."/>
            <person name="Sun H."/>
            <person name="Tunlid A."/>
            <person name="Henrissat B."/>
            <person name="Grigoriev I.V."/>
            <person name="Hibbett D.S."/>
            <person name="Martin F."/>
            <person name="Nordberg H.P."/>
            <person name="Cantor M.N."/>
            <person name="Hua S.X."/>
        </authorList>
    </citation>
    <scope>NUCLEOTIDE SEQUENCE [LARGE SCALE GENOMIC DNA]</scope>
    <source>
        <strain evidence="2 3">Ve08.2h10</strain>
    </source>
</reference>
<dbReference type="HOGENOM" id="CLU_046439_0_0_1"/>
<feature type="compositionally biased region" description="Basic residues" evidence="1">
    <location>
        <begin position="94"/>
        <end position="107"/>
    </location>
</feature>
<accession>A0A0D0E0Y8</accession>
<feature type="region of interest" description="Disordered" evidence="1">
    <location>
        <begin position="79"/>
        <end position="268"/>
    </location>
</feature>
<feature type="compositionally biased region" description="Basic and acidic residues" evidence="1">
    <location>
        <begin position="220"/>
        <end position="231"/>
    </location>
</feature>
<evidence type="ECO:0000313" key="2">
    <source>
        <dbReference type="EMBL" id="KIK97241.1"/>
    </source>
</evidence>
<dbReference type="AlphaFoldDB" id="A0A0D0E0Y8"/>
<name>A0A0D0E0Y8_9AGAM</name>
<feature type="compositionally biased region" description="Polar residues" evidence="1">
    <location>
        <begin position="232"/>
        <end position="251"/>
    </location>
</feature>
<sequence length="268" mass="29298">MYIPSSSTTPRSILKRQQASSYVHAMAKPSDRLHAVHFPPSPALTCTYVAYSSLTYDRSPIIVAPNTCALPERGCPGRTYTLDEHDPSQSSSPPRRRSHHNGIHVHPHAVSNHQVSNSSDRTTGVEDDPLGAPTRASSLHLPPLIPDLSSESDESDGSATPPLMPAPSIPRLRARGDGKTYTSAACEQGYPNNSPNPSFPPYSPLPEDAHKTRRRRQRDRSRERDRHRESKYTSYTSDEGSSDVGHTSFSLSAGYHLGDSDESCLGGF</sequence>
<evidence type="ECO:0000313" key="3">
    <source>
        <dbReference type="Proteomes" id="UP000054538"/>
    </source>
</evidence>
<evidence type="ECO:0000256" key="1">
    <source>
        <dbReference type="SAM" id="MobiDB-lite"/>
    </source>
</evidence>
<keyword evidence="3" id="KW-1185">Reference proteome</keyword>